<gene>
    <name evidence="1" type="ORF">Pint_31004</name>
</gene>
<keyword evidence="2" id="KW-1185">Reference proteome</keyword>
<organism evidence="1 2">
    <name type="scientific">Pistacia integerrima</name>
    <dbReference type="NCBI Taxonomy" id="434235"/>
    <lineage>
        <taxon>Eukaryota</taxon>
        <taxon>Viridiplantae</taxon>
        <taxon>Streptophyta</taxon>
        <taxon>Embryophyta</taxon>
        <taxon>Tracheophyta</taxon>
        <taxon>Spermatophyta</taxon>
        <taxon>Magnoliopsida</taxon>
        <taxon>eudicotyledons</taxon>
        <taxon>Gunneridae</taxon>
        <taxon>Pentapetalae</taxon>
        <taxon>rosids</taxon>
        <taxon>malvids</taxon>
        <taxon>Sapindales</taxon>
        <taxon>Anacardiaceae</taxon>
        <taxon>Pistacia</taxon>
    </lineage>
</organism>
<dbReference type="Proteomes" id="UP001163603">
    <property type="component" value="Chromosome 11"/>
</dbReference>
<accession>A0ACC0XQW6</accession>
<reference evidence="2" key="1">
    <citation type="journal article" date="2023" name="G3 (Bethesda)">
        <title>Genome assembly and association tests identify interacting loci associated with vigor, precocity, and sex in interspecific pistachio rootstocks.</title>
        <authorList>
            <person name="Palmer W."/>
            <person name="Jacygrad E."/>
            <person name="Sagayaradj S."/>
            <person name="Cavanaugh K."/>
            <person name="Han R."/>
            <person name="Bertier L."/>
            <person name="Beede B."/>
            <person name="Kafkas S."/>
            <person name="Golino D."/>
            <person name="Preece J."/>
            <person name="Michelmore R."/>
        </authorList>
    </citation>
    <scope>NUCLEOTIDE SEQUENCE [LARGE SCALE GENOMIC DNA]</scope>
</reference>
<name>A0ACC0XQW6_9ROSI</name>
<proteinExistence type="predicted"/>
<evidence type="ECO:0000313" key="1">
    <source>
        <dbReference type="EMBL" id="KAJ0021684.1"/>
    </source>
</evidence>
<comment type="caution">
    <text evidence="1">The sequence shown here is derived from an EMBL/GenBank/DDBJ whole genome shotgun (WGS) entry which is preliminary data.</text>
</comment>
<evidence type="ECO:0000313" key="2">
    <source>
        <dbReference type="Proteomes" id="UP001163603"/>
    </source>
</evidence>
<dbReference type="EMBL" id="CM047746">
    <property type="protein sequence ID" value="KAJ0021684.1"/>
    <property type="molecule type" value="Genomic_DNA"/>
</dbReference>
<protein>
    <submittedName>
        <fullName evidence="1">Uncharacterized protein</fullName>
    </submittedName>
</protein>
<sequence length="162" mass="18653">MKLISISKPTPYSGWFFIVIGSVSFLGFLFAAIISKLFPPFDNPILSAIQNDSITKTLNPCLFVVVLLEAKCENCEEFDMFCNRNVNSNFNHYKPEVVGFGEMFCVFHGVGRVCLAVSEGRLVRFRWENLNWYYCFLVPLTLPMIVVAVYFHWLSMKLFKHA</sequence>